<organism evidence="2 3">
    <name type="scientific">Bradyrhizobium canariense</name>
    <dbReference type="NCBI Taxonomy" id="255045"/>
    <lineage>
        <taxon>Bacteria</taxon>
        <taxon>Pseudomonadati</taxon>
        <taxon>Pseudomonadota</taxon>
        <taxon>Alphaproteobacteria</taxon>
        <taxon>Hyphomicrobiales</taxon>
        <taxon>Nitrobacteraceae</taxon>
        <taxon>Bradyrhizobium</taxon>
    </lineage>
</organism>
<proteinExistence type="predicted"/>
<reference evidence="3" key="1">
    <citation type="submission" date="2016-10" db="EMBL/GenBank/DDBJ databases">
        <authorList>
            <person name="Varghese N."/>
            <person name="Submissions S."/>
        </authorList>
    </citation>
    <scope>NUCLEOTIDE SEQUENCE [LARGE SCALE GENOMIC DNA]</scope>
    <source>
        <strain evidence="3">GAS369</strain>
    </source>
</reference>
<evidence type="ECO:0000313" key="2">
    <source>
        <dbReference type="EMBL" id="SDS79027.1"/>
    </source>
</evidence>
<keyword evidence="1" id="KW-0812">Transmembrane</keyword>
<feature type="transmembrane region" description="Helical" evidence="1">
    <location>
        <begin position="6"/>
        <end position="28"/>
    </location>
</feature>
<name>A0A1H1V2J4_9BRAD</name>
<keyword evidence="1" id="KW-0472">Membrane</keyword>
<dbReference type="Proteomes" id="UP000243904">
    <property type="component" value="Chromosome I"/>
</dbReference>
<protein>
    <recommendedName>
        <fullName evidence="4">DUF1772 domain-containing protein</fullName>
    </recommendedName>
</protein>
<dbReference type="RefSeq" id="WP_146687952.1">
    <property type="nucleotide sequence ID" value="NZ_LT629750.1"/>
</dbReference>
<gene>
    <name evidence="2" type="ORF">SAMN05444158_3219</name>
</gene>
<evidence type="ECO:0000256" key="1">
    <source>
        <dbReference type="SAM" id="Phobius"/>
    </source>
</evidence>
<keyword evidence="1" id="KW-1133">Transmembrane helix</keyword>
<feature type="transmembrane region" description="Helical" evidence="1">
    <location>
        <begin position="87"/>
        <end position="109"/>
    </location>
</feature>
<dbReference type="EMBL" id="LT629750">
    <property type="protein sequence ID" value="SDS79027.1"/>
    <property type="molecule type" value="Genomic_DNA"/>
</dbReference>
<dbReference type="AlphaFoldDB" id="A0A1H1V2J4"/>
<accession>A0A1H1V2J4</accession>
<sequence length="145" mass="16046">MRPGLYAFAVAASFLGATTYIGLVEQPARLALSGAAMLREWKWSNRRGTLVLSVFAVVSAILAYIQFKTNGDVRWLIGGTIILASWPYAYFVMMPVNVWLFVIPPATAVSPLRKLMRDWGLLEWGHVLIGFAAACVFAWALELPL</sequence>
<evidence type="ECO:0008006" key="4">
    <source>
        <dbReference type="Google" id="ProtNLM"/>
    </source>
</evidence>
<keyword evidence="3" id="KW-1185">Reference proteome</keyword>
<evidence type="ECO:0000313" key="3">
    <source>
        <dbReference type="Proteomes" id="UP000243904"/>
    </source>
</evidence>
<feature type="transmembrane region" description="Helical" evidence="1">
    <location>
        <begin position="121"/>
        <end position="141"/>
    </location>
</feature>
<feature type="transmembrane region" description="Helical" evidence="1">
    <location>
        <begin position="49"/>
        <end position="67"/>
    </location>
</feature>